<dbReference type="Gene3D" id="3.20.20.450">
    <property type="entry name" value="EAL domain"/>
    <property type="match status" value="1"/>
</dbReference>
<dbReference type="Pfam" id="PF00563">
    <property type="entry name" value="EAL"/>
    <property type="match status" value="1"/>
</dbReference>
<dbReference type="Proteomes" id="UP001196601">
    <property type="component" value="Unassembled WGS sequence"/>
</dbReference>
<feature type="domain" description="EAL" evidence="1">
    <location>
        <begin position="21"/>
        <end position="276"/>
    </location>
</feature>
<proteinExistence type="predicted"/>
<evidence type="ECO:0000259" key="1">
    <source>
        <dbReference type="PROSITE" id="PS50883"/>
    </source>
</evidence>
<protein>
    <submittedName>
        <fullName evidence="2">EAL domain-containing protein</fullName>
    </submittedName>
</protein>
<name>A0ABS5PYF3_9PSED</name>
<evidence type="ECO:0000313" key="2">
    <source>
        <dbReference type="EMBL" id="MBS7661510.1"/>
    </source>
</evidence>
<evidence type="ECO:0000313" key="3">
    <source>
        <dbReference type="Proteomes" id="UP001196601"/>
    </source>
</evidence>
<accession>A0ABS5PYF3</accession>
<dbReference type="SUPFAM" id="SSF141868">
    <property type="entry name" value="EAL domain-like"/>
    <property type="match status" value="1"/>
</dbReference>
<sequence length="428" mass="47894">MHNAALPLPTFDAGAASAAPHAPLAVPMQFTRYRGLSLGSHFQPIFSIAHGRAVGYEGLVRAQHDDGRPESPAALLAMPRNGRECLELDRACRTLHMQNFARQASGQAWLFLNLNSQYLVSERPDIGFTRDLLQASGVPAHRLVIEIIESEVRDQAQLKRFIRHFRQLGCLIAIDDFGAGHSNFDRIWDLQPDIVKIDRRLIRDAGNSPRVERILNGIVSLLHEAGSLVVVEGVESEPEALLAIAANAANADMVQGFFFARPQPRLGDPPGAAERFASLLRGRQWHGLGRSADLQHYARGIEELFRQALAELAEHQQFAPSCRGLLNDPRTVRCYLLDEAGYQVSPNVYPLHYQQRLNLRFAPLLCGDSANWSHKHYHYRAMRQPGIVQVSRPYLSVADSRLCITLSQTVTVDGLRHVFCCDLDWQDR</sequence>
<dbReference type="CDD" id="cd01948">
    <property type="entry name" value="EAL"/>
    <property type="match status" value="1"/>
</dbReference>
<dbReference type="SMART" id="SM00052">
    <property type="entry name" value="EAL"/>
    <property type="match status" value="1"/>
</dbReference>
<dbReference type="InterPro" id="IPR050706">
    <property type="entry name" value="Cyclic-di-GMP_PDE-like"/>
</dbReference>
<dbReference type="Gene3D" id="3.30.450.20">
    <property type="entry name" value="PAS domain"/>
    <property type="match status" value="1"/>
</dbReference>
<dbReference type="InterPro" id="IPR029151">
    <property type="entry name" value="Sensor-like_sf"/>
</dbReference>
<gene>
    <name evidence="2" type="ORF">I0D00_06035</name>
</gene>
<comment type="caution">
    <text evidence="2">The sequence shown here is derived from an EMBL/GenBank/DDBJ whole genome shotgun (WGS) entry which is preliminary data.</text>
</comment>
<dbReference type="InterPro" id="IPR035919">
    <property type="entry name" value="EAL_sf"/>
</dbReference>
<keyword evidence="3" id="KW-1185">Reference proteome</keyword>
<organism evidence="2 3">
    <name type="scientific">Pseudomonas lalucatii</name>
    <dbReference type="NCBI Taxonomy" id="1424203"/>
    <lineage>
        <taxon>Bacteria</taxon>
        <taxon>Pseudomonadati</taxon>
        <taxon>Pseudomonadota</taxon>
        <taxon>Gammaproteobacteria</taxon>
        <taxon>Pseudomonadales</taxon>
        <taxon>Pseudomonadaceae</taxon>
        <taxon>Pseudomonas</taxon>
    </lineage>
</organism>
<dbReference type="SUPFAM" id="SSF103190">
    <property type="entry name" value="Sensory domain-like"/>
    <property type="match status" value="1"/>
</dbReference>
<reference evidence="2 3" key="1">
    <citation type="journal article" date="2021" name="Syst. Appl. Microbiol.">
        <title>Pseudomonas lalucatii sp. nov. isolated from Vallgornera, a karstic cave in Mallorca, Western Mediterranean.</title>
        <authorList>
            <person name="Busquets A."/>
            <person name="Mulet M."/>
            <person name="Gomila M."/>
            <person name="Garcia-Valdes E."/>
        </authorList>
    </citation>
    <scope>NUCLEOTIDE SEQUENCE [LARGE SCALE GENOMIC DNA]</scope>
    <source>
        <strain evidence="2 3">R1b54</strain>
    </source>
</reference>
<dbReference type="PANTHER" id="PTHR33121:SF76">
    <property type="entry name" value="SIGNALING PROTEIN"/>
    <property type="match status" value="1"/>
</dbReference>
<dbReference type="EMBL" id="JADPMV010000001">
    <property type="protein sequence ID" value="MBS7661510.1"/>
    <property type="molecule type" value="Genomic_DNA"/>
</dbReference>
<dbReference type="InterPro" id="IPR001633">
    <property type="entry name" value="EAL_dom"/>
</dbReference>
<dbReference type="RefSeq" id="WP_213638846.1">
    <property type="nucleotide sequence ID" value="NZ_JADPMV010000001.1"/>
</dbReference>
<dbReference type="PANTHER" id="PTHR33121">
    <property type="entry name" value="CYCLIC DI-GMP PHOSPHODIESTERASE PDEF"/>
    <property type="match status" value="1"/>
</dbReference>
<dbReference type="PROSITE" id="PS50883">
    <property type="entry name" value="EAL"/>
    <property type="match status" value="1"/>
</dbReference>